<keyword evidence="1 4" id="KW-0808">Transferase</keyword>
<organism evidence="4">
    <name type="scientific">mine drainage metagenome</name>
    <dbReference type="NCBI Taxonomy" id="410659"/>
    <lineage>
        <taxon>unclassified sequences</taxon>
        <taxon>metagenomes</taxon>
        <taxon>ecological metagenomes</taxon>
    </lineage>
</organism>
<dbReference type="NCBIfam" id="NF001380">
    <property type="entry name" value="PRK00279.1-2"/>
    <property type="match status" value="1"/>
</dbReference>
<dbReference type="PANTHER" id="PTHR23359">
    <property type="entry name" value="NUCLEOTIDE KINASE"/>
    <property type="match status" value="1"/>
</dbReference>
<dbReference type="GO" id="GO:0004017">
    <property type="term" value="F:AMP kinase activity"/>
    <property type="evidence" value="ECO:0007669"/>
    <property type="project" value="InterPro"/>
</dbReference>
<comment type="caution">
    <text evidence="4">The sequence shown here is derived from an EMBL/GenBank/DDBJ whole genome shotgun (WGS) entry which is preliminary data.</text>
</comment>
<dbReference type="HAMAP" id="MF_00235">
    <property type="entry name" value="Adenylate_kinase_Adk"/>
    <property type="match status" value="1"/>
</dbReference>
<dbReference type="InterPro" id="IPR006259">
    <property type="entry name" value="Adenyl_kin_sub"/>
</dbReference>
<dbReference type="AlphaFoldDB" id="T1A1N6"/>
<keyword evidence="3 4" id="KW-0418">Kinase</keyword>
<reference evidence="4" key="1">
    <citation type="submission" date="2013-08" db="EMBL/GenBank/DDBJ databases">
        <authorList>
            <person name="Mendez C."/>
            <person name="Richter M."/>
            <person name="Ferrer M."/>
            <person name="Sanchez J."/>
        </authorList>
    </citation>
    <scope>NUCLEOTIDE SEQUENCE</scope>
</reference>
<dbReference type="CDD" id="cd01428">
    <property type="entry name" value="ADK"/>
    <property type="match status" value="1"/>
</dbReference>
<dbReference type="EMBL" id="AUZX01009741">
    <property type="protein sequence ID" value="EQD50828.1"/>
    <property type="molecule type" value="Genomic_DNA"/>
</dbReference>
<dbReference type="Gene3D" id="3.40.50.300">
    <property type="entry name" value="P-loop containing nucleotide triphosphate hydrolases"/>
    <property type="match status" value="1"/>
</dbReference>
<evidence type="ECO:0000256" key="3">
    <source>
        <dbReference type="ARBA" id="ARBA00022777"/>
    </source>
</evidence>
<dbReference type="NCBIfam" id="TIGR01351">
    <property type="entry name" value="adk"/>
    <property type="match status" value="1"/>
</dbReference>
<dbReference type="InterPro" id="IPR027417">
    <property type="entry name" value="P-loop_NTPase"/>
</dbReference>
<evidence type="ECO:0000313" key="4">
    <source>
        <dbReference type="EMBL" id="EQD50828.1"/>
    </source>
</evidence>
<proteinExistence type="inferred from homology"/>
<dbReference type="PROSITE" id="PS00113">
    <property type="entry name" value="ADENYLATE_KINASE"/>
    <property type="match status" value="1"/>
</dbReference>
<keyword evidence="2" id="KW-0547">Nucleotide-binding</keyword>
<reference evidence="4" key="2">
    <citation type="journal article" date="2014" name="ISME J.">
        <title>Microbial stratification in low pH oxic and suboxic macroscopic growths along an acid mine drainage.</title>
        <authorList>
            <person name="Mendez-Garcia C."/>
            <person name="Mesa V."/>
            <person name="Sprenger R.R."/>
            <person name="Richter M."/>
            <person name="Diez M.S."/>
            <person name="Solano J."/>
            <person name="Bargiela R."/>
            <person name="Golyshina O.V."/>
            <person name="Manteca A."/>
            <person name="Ramos J.L."/>
            <person name="Gallego J.R."/>
            <person name="Llorente I."/>
            <person name="Martins Dos Santos V.A."/>
            <person name="Jensen O.N."/>
            <person name="Pelaez A.I."/>
            <person name="Sanchez J."/>
            <person name="Ferrer M."/>
        </authorList>
    </citation>
    <scope>NUCLEOTIDE SEQUENCE</scope>
</reference>
<dbReference type="PRINTS" id="PR00094">
    <property type="entry name" value="ADENYLTKNASE"/>
</dbReference>
<dbReference type="InterPro" id="IPR000850">
    <property type="entry name" value="Adenylat/UMP-CMP_kin"/>
</dbReference>
<accession>T1A1N6</accession>
<evidence type="ECO:0000256" key="2">
    <source>
        <dbReference type="ARBA" id="ARBA00022741"/>
    </source>
</evidence>
<dbReference type="NCBIfam" id="NF011100">
    <property type="entry name" value="PRK14527.1"/>
    <property type="match status" value="1"/>
</dbReference>
<evidence type="ECO:0000256" key="1">
    <source>
        <dbReference type="ARBA" id="ARBA00022679"/>
    </source>
</evidence>
<protein>
    <submittedName>
        <fullName evidence="4">Adenylate kinase</fullName>
        <ecNumber evidence="4">2.7.4.-</ecNumber>
    </submittedName>
</protein>
<dbReference type="Pfam" id="PF00406">
    <property type="entry name" value="ADK"/>
    <property type="match status" value="1"/>
</dbReference>
<dbReference type="InterPro" id="IPR033690">
    <property type="entry name" value="Adenylat_kinase_CS"/>
</dbReference>
<dbReference type="EC" id="2.7.4.-" evidence="4"/>
<name>T1A1N6_9ZZZZ</name>
<dbReference type="NCBIfam" id="NF001381">
    <property type="entry name" value="PRK00279.1-3"/>
    <property type="match status" value="1"/>
</dbReference>
<dbReference type="FunFam" id="3.40.50.300:FF:000106">
    <property type="entry name" value="Adenylate kinase mitochondrial"/>
    <property type="match status" value="1"/>
</dbReference>
<dbReference type="GO" id="GO:0005524">
    <property type="term" value="F:ATP binding"/>
    <property type="evidence" value="ECO:0007669"/>
    <property type="project" value="InterPro"/>
</dbReference>
<gene>
    <name evidence="4" type="ORF">B1A_13322</name>
</gene>
<sequence>MRIVLLGAPGSGKGTQSQRLVEQQRIPQVSTGDLLRAAVAQGTPLGVQAKEAMTAGRLVEDSIVLGMIRERLGEPDTGCGFILDGFPRNIAQARALDALLERIGQPLDVVVQLKVDYAELSRRIAGRRTCSDCDRVVNLLTTPRESLEQERCPMTGKPHRLFQRPDDNEATVAQRLRVYEQQTSPLIEYYAGQGLLRSIDAQGDVGEVSRRLTAVLPR</sequence>
<dbReference type="SUPFAM" id="SSF52540">
    <property type="entry name" value="P-loop containing nucleoside triphosphate hydrolases"/>
    <property type="match status" value="1"/>
</dbReference>